<protein>
    <submittedName>
        <fullName evidence="1">Uncharacterized protein</fullName>
    </submittedName>
</protein>
<name>A0AAW9DQ77_ACIAO</name>
<dbReference type="RefSeq" id="WP_319613811.1">
    <property type="nucleotide sequence ID" value="NZ_JAWXYB010000018.1"/>
</dbReference>
<keyword evidence="2" id="KW-1185">Reference proteome</keyword>
<dbReference type="EMBL" id="JAWXYB010000018">
    <property type="protein sequence ID" value="MDX5930885.1"/>
    <property type="molecule type" value="Genomic_DNA"/>
</dbReference>
<evidence type="ECO:0000313" key="2">
    <source>
        <dbReference type="Proteomes" id="UP001279553"/>
    </source>
</evidence>
<reference evidence="1 2" key="1">
    <citation type="submission" date="2023-11" db="EMBL/GenBank/DDBJ databases">
        <title>MicrobeMod: A computational toolkit for identifying prokaryotic methylation and restriction-modification with nanopore sequencing.</title>
        <authorList>
            <person name="Crits-Christoph A."/>
            <person name="Kang S.C."/>
            <person name="Lee H."/>
            <person name="Ostrov N."/>
        </authorList>
    </citation>
    <scope>NUCLEOTIDE SEQUENCE [LARGE SCALE GENOMIC DNA]</scope>
    <source>
        <strain evidence="1 2">DSMZ 700</strain>
    </source>
</reference>
<dbReference type="AlphaFoldDB" id="A0AAW9DQ77"/>
<evidence type="ECO:0000313" key="1">
    <source>
        <dbReference type="EMBL" id="MDX5930885.1"/>
    </source>
</evidence>
<comment type="caution">
    <text evidence="1">The sequence shown here is derived from an EMBL/GenBank/DDBJ whole genome shotgun (WGS) entry which is preliminary data.</text>
</comment>
<dbReference type="Proteomes" id="UP001279553">
    <property type="component" value="Unassembled WGS sequence"/>
</dbReference>
<dbReference type="Gene3D" id="1.20.5.340">
    <property type="match status" value="1"/>
</dbReference>
<gene>
    <name evidence="1" type="ORF">SIL87_08930</name>
</gene>
<organism evidence="1 2">
    <name type="scientific">Acidiphilium acidophilum</name>
    <name type="common">Thiobacillus acidophilus</name>
    <dbReference type="NCBI Taxonomy" id="76588"/>
    <lineage>
        <taxon>Bacteria</taxon>
        <taxon>Pseudomonadati</taxon>
        <taxon>Pseudomonadota</taxon>
        <taxon>Alphaproteobacteria</taxon>
        <taxon>Acetobacterales</taxon>
        <taxon>Acidocellaceae</taxon>
        <taxon>Acidiphilium</taxon>
    </lineage>
</organism>
<accession>A0AAW9DQ77</accession>
<proteinExistence type="predicted"/>
<sequence length="128" mass="14439">MTDDAVRDLPLPAGLDAVLRRMIAAREAALGDAEAHIAARNRRIDELDALVTAVQAALDGEIAHIRERNRRIGELDAEIAARDRRIEHLEDQVARLHRLAEELVWPEGPRALRAVLPMARLVRRVIRR</sequence>